<name>A0AAD4IGL6_9PLEO</name>
<keyword evidence="3" id="KW-1185">Reference proteome</keyword>
<feature type="region of interest" description="Disordered" evidence="1">
    <location>
        <begin position="170"/>
        <end position="208"/>
    </location>
</feature>
<organism evidence="2 3">
    <name type="scientific">Alternaria panax</name>
    <dbReference type="NCBI Taxonomy" id="48097"/>
    <lineage>
        <taxon>Eukaryota</taxon>
        <taxon>Fungi</taxon>
        <taxon>Dikarya</taxon>
        <taxon>Ascomycota</taxon>
        <taxon>Pezizomycotina</taxon>
        <taxon>Dothideomycetes</taxon>
        <taxon>Pleosporomycetidae</taxon>
        <taxon>Pleosporales</taxon>
        <taxon>Pleosporineae</taxon>
        <taxon>Pleosporaceae</taxon>
        <taxon>Alternaria</taxon>
        <taxon>Alternaria sect. Panax</taxon>
    </lineage>
</organism>
<feature type="compositionally biased region" description="Basic and acidic residues" evidence="1">
    <location>
        <begin position="195"/>
        <end position="208"/>
    </location>
</feature>
<evidence type="ECO:0000256" key="1">
    <source>
        <dbReference type="SAM" id="MobiDB-lite"/>
    </source>
</evidence>
<accession>A0AAD4IGL6</accession>
<reference evidence="2" key="1">
    <citation type="submission" date="2021-07" db="EMBL/GenBank/DDBJ databases">
        <title>Genome Resource of American Ginseng Black Spot Pathogen Alternaria panax.</title>
        <authorList>
            <person name="Qiu C."/>
            <person name="Wang W."/>
            <person name="Liu Z."/>
        </authorList>
    </citation>
    <scope>NUCLEOTIDE SEQUENCE</scope>
    <source>
        <strain evidence="2">BNCC115425</strain>
    </source>
</reference>
<feature type="compositionally biased region" description="Basic residues" evidence="1">
    <location>
        <begin position="182"/>
        <end position="194"/>
    </location>
</feature>
<proteinExistence type="predicted"/>
<comment type="caution">
    <text evidence="2">The sequence shown here is derived from an EMBL/GenBank/DDBJ whole genome shotgun (WGS) entry which is preliminary data.</text>
</comment>
<feature type="compositionally biased region" description="Polar residues" evidence="1">
    <location>
        <begin position="171"/>
        <end position="181"/>
    </location>
</feature>
<evidence type="ECO:0000313" key="2">
    <source>
        <dbReference type="EMBL" id="KAG9194134.1"/>
    </source>
</evidence>
<dbReference type="AlphaFoldDB" id="A0AAD4IGL6"/>
<evidence type="ECO:0008006" key="4">
    <source>
        <dbReference type="Google" id="ProtNLM"/>
    </source>
</evidence>
<dbReference type="Proteomes" id="UP001199106">
    <property type="component" value="Unassembled WGS sequence"/>
</dbReference>
<evidence type="ECO:0000313" key="3">
    <source>
        <dbReference type="Proteomes" id="UP001199106"/>
    </source>
</evidence>
<gene>
    <name evidence="2" type="ORF">G6011_04169</name>
</gene>
<sequence>MKKIGHETAKAVTIERWNSGCASHAVHPPATFKEPWTTDVFATHKDLSRKEETNLVKLKLGCAQVGAYRHLTNPKAVRHPGCRCSAIRQTIFHLYVQCRYLADARSQLVASTGHSDFYRWLTYDAAIATKWATKNLGIVVTDWMLDYLWALDLDAALSQDHPPVCAAAKASTASTQPTQYNHHPRPAPRATLRKLSHDPTSHHIDTLN</sequence>
<protein>
    <recommendedName>
        <fullName evidence="4">Reverse transcriptase</fullName>
    </recommendedName>
</protein>
<dbReference type="EMBL" id="JAANER010000002">
    <property type="protein sequence ID" value="KAG9194134.1"/>
    <property type="molecule type" value="Genomic_DNA"/>
</dbReference>